<comment type="subunit">
    <text evidence="3">Interacts with GyrB.</text>
</comment>
<dbReference type="HAMAP" id="MF_00649">
    <property type="entry name" value="DNA_gyrase_inhibitor_YacG"/>
    <property type="match status" value="1"/>
</dbReference>
<gene>
    <name evidence="3" type="primary">yacG</name>
    <name evidence="4" type="ORF">GCM10007939_24210</name>
</gene>
<dbReference type="PANTHER" id="PTHR36150">
    <property type="entry name" value="DNA GYRASE INHIBITOR YACG"/>
    <property type="match status" value="1"/>
</dbReference>
<comment type="function">
    <text evidence="3">Inhibits all the catalytic activities of DNA gyrase by preventing its interaction with DNA. Acts by binding directly to the C-terminal domain of GyrB, which probably disrupts DNA binding by the gyrase.</text>
</comment>
<dbReference type="EMBL" id="BSNN01000008">
    <property type="protein sequence ID" value="GLQ36137.1"/>
    <property type="molecule type" value="Genomic_DNA"/>
</dbReference>
<feature type="binding site" evidence="3">
    <location>
        <position position="6"/>
    </location>
    <ligand>
        <name>Zn(2+)</name>
        <dbReference type="ChEBI" id="CHEBI:29105"/>
    </ligand>
</feature>
<organism evidence="4 5">
    <name type="scientific">Amylibacter marinus</name>
    <dbReference type="NCBI Taxonomy" id="1475483"/>
    <lineage>
        <taxon>Bacteria</taxon>
        <taxon>Pseudomonadati</taxon>
        <taxon>Pseudomonadota</taxon>
        <taxon>Alphaproteobacteria</taxon>
        <taxon>Rhodobacterales</taxon>
        <taxon>Paracoccaceae</taxon>
        <taxon>Amylibacter</taxon>
    </lineage>
</organism>
<sequence length="58" mass="6422">MSCPICSKSTDEKYRPFCSKRCADIDLGKWLTGGYVIETDDISEDDSLPEQPQGTGPH</sequence>
<dbReference type="InterPro" id="IPR013088">
    <property type="entry name" value="Znf_NHR/GATA"/>
</dbReference>
<comment type="cofactor">
    <cofactor evidence="3">
        <name>Zn(2+)</name>
        <dbReference type="ChEBI" id="CHEBI:29105"/>
    </cofactor>
    <text evidence="3">Binds 1 zinc ion.</text>
</comment>
<dbReference type="PANTHER" id="PTHR36150:SF1">
    <property type="entry name" value="DNA GYRASE INHIBITOR YACG"/>
    <property type="match status" value="1"/>
</dbReference>
<name>A0ABQ5VY48_9RHOB</name>
<evidence type="ECO:0000256" key="2">
    <source>
        <dbReference type="ARBA" id="ARBA00022833"/>
    </source>
</evidence>
<proteinExistence type="inferred from homology"/>
<evidence type="ECO:0000313" key="5">
    <source>
        <dbReference type="Proteomes" id="UP001156694"/>
    </source>
</evidence>
<feature type="binding site" evidence="3">
    <location>
        <position position="3"/>
    </location>
    <ligand>
        <name>Zn(2+)</name>
        <dbReference type="ChEBI" id="CHEBI:29105"/>
    </ligand>
</feature>
<feature type="binding site" evidence="3">
    <location>
        <position position="18"/>
    </location>
    <ligand>
        <name>Zn(2+)</name>
        <dbReference type="ChEBI" id="CHEBI:29105"/>
    </ligand>
</feature>
<evidence type="ECO:0000256" key="1">
    <source>
        <dbReference type="ARBA" id="ARBA00022723"/>
    </source>
</evidence>
<dbReference type="RefSeq" id="WP_284379662.1">
    <property type="nucleotide sequence ID" value="NZ_BSNN01000008.1"/>
</dbReference>
<keyword evidence="1 3" id="KW-0479">Metal-binding</keyword>
<dbReference type="Gene3D" id="3.30.50.10">
    <property type="entry name" value="Erythroid Transcription Factor GATA-1, subunit A"/>
    <property type="match status" value="1"/>
</dbReference>
<reference evidence="5" key="1">
    <citation type="journal article" date="2019" name="Int. J. Syst. Evol. Microbiol.">
        <title>The Global Catalogue of Microorganisms (GCM) 10K type strain sequencing project: providing services to taxonomists for standard genome sequencing and annotation.</title>
        <authorList>
            <consortium name="The Broad Institute Genomics Platform"/>
            <consortium name="The Broad Institute Genome Sequencing Center for Infectious Disease"/>
            <person name="Wu L."/>
            <person name="Ma J."/>
        </authorList>
    </citation>
    <scope>NUCLEOTIDE SEQUENCE [LARGE SCALE GENOMIC DNA]</scope>
    <source>
        <strain evidence="5">NBRC 110140</strain>
    </source>
</reference>
<evidence type="ECO:0000256" key="3">
    <source>
        <dbReference type="HAMAP-Rule" id="MF_00649"/>
    </source>
</evidence>
<keyword evidence="5" id="KW-1185">Reference proteome</keyword>
<dbReference type="Pfam" id="PF03884">
    <property type="entry name" value="YacG"/>
    <property type="match status" value="1"/>
</dbReference>
<protein>
    <recommendedName>
        <fullName evidence="3">DNA gyrase inhibitor YacG</fullName>
    </recommendedName>
</protein>
<dbReference type="SUPFAM" id="SSF57716">
    <property type="entry name" value="Glucocorticoid receptor-like (DNA-binding domain)"/>
    <property type="match status" value="1"/>
</dbReference>
<keyword evidence="2 3" id="KW-0862">Zinc</keyword>
<comment type="similarity">
    <text evidence="3">Belongs to the DNA gyrase inhibitor YacG family.</text>
</comment>
<dbReference type="InterPro" id="IPR005584">
    <property type="entry name" value="DNA_gyrase_inhibitor_YacG"/>
</dbReference>
<accession>A0ABQ5VY48</accession>
<dbReference type="Proteomes" id="UP001156694">
    <property type="component" value="Unassembled WGS sequence"/>
</dbReference>
<comment type="caution">
    <text evidence="4">The sequence shown here is derived from an EMBL/GenBank/DDBJ whole genome shotgun (WGS) entry which is preliminary data.</text>
</comment>
<feature type="binding site" evidence="3">
    <location>
        <position position="22"/>
    </location>
    <ligand>
        <name>Zn(2+)</name>
        <dbReference type="ChEBI" id="CHEBI:29105"/>
    </ligand>
</feature>
<evidence type="ECO:0000313" key="4">
    <source>
        <dbReference type="EMBL" id="GLQ36137.1"/>
    </source>
</evidence>